<evidence type="ECO:0000313" key="3">
    <source>
        <dbReference type="Proteomes" id="UP000219338"/>
    </source>
</evidence>
<dbReference type="EMBL" id="FUEG01000021">
    <property type="protein sequence ID" value="SJL13821.1"/>
    <property type="molecule type" value="Genomic_DNA"/>
</dbReference>
<reference evidence="3" key="1">
    <citation type="journal article" date="2017" name="Nat. Ecol. Evol.">
        <title>Genome expansion and lineage-specific genetic innovations in the forest pathogenic fungi Armillaria.</title>
        <authorList>
            <person name="Sipos G."/>
            <person name="Prasanna A.N."/>
            <person name="Walter M.C."/>
            <person name="O'Connor E."/>
            <person name="Balint B."/>
            <person name="Krizsan K."/>
            <person name="Kiss B."/>
            <person name="Hess J."/>
            <person name="Varga T."/>
            <person name="Slot J."/>
            <person name="Riley R."/>
            <person name="Boka B."/>
            <person name="Rigling D."/>
            <person name="Barry K."/>
            <person name="Lee J."/>
            <person name="Mihaltcheva S."/>
            <person name="LaButti K."/>
            <person name="Lipzen A."/>
            <person name="Waldron R."/>
            <person name="Moloney N.M."/>
            <person name="Sperisen C."/>
            <person name="Kredics L."/>
            <person name="Vagvoelgyi C."/>
            <person name="Patrignani A."/>
            <person name="Fitzpatrick D."/>
            <person name="Nagy I."/>
            <person name="Doyle S."/>
            <person name="Anderson J.B."/>
            <person name="Grigoriev I.V."/>
            <person name="Gueldener U."/>
            <person name="Muensterkoetter M."/>
            <person name="Nagy L.G."/>
        </authorList>
    </citation>
    <scope>NUCLEOTIDE SEQUENCE [LARGE SCALE GENOMIC DNA]</scope>
    <source>
        <strain evidence="3">C18/9</strain>
    </source>
</reference>
<dbReference type="Proteomes" id="UP000219338">
    <property type="component" value="Unassembled WGS sequence"/>
</dbReference>
<feature type="compositionally biased region" description="Polar residues" evidence="1">
    <location>
        <begin position="76"/>
        <end position="94"/>
    </location>
</feature>
<keyword evidence="3" id="KW-1185">Reference proteome</keyword>
<dbReference type="AlphaFoldDB" id="A0A284RYH5"/>
<sequence length="94" mass="10226">MSCTKTRVRLRDLYRLRLSKDRNIASSENGCAKPLKPNKKCSSVMTAAAWHNVNESAAQHDPVAPSSILEDIVASKGSTTTSDDADSFHQSLAH</sequence>
<proteinExistence type="predicted"/>
<protein>
    <submittedName>
        <fullName evidence="2">Uncharacterized protein</fullName>
    </submittedName>
</protein>
<evidence type="ECO:0000256" key="1">
    <source>
        <dbReference type="SAM" id="MobiDB-lite"/>
    </source>
</evidence>
<accession>A0A284RYH5</accession>
<organism evidence="2 3">
    <name type="scientific">Armillaria ostoyae</name>
    <name type="common">Armillaria root rot fungus</name>
    <dbReference type="NCBI Taxonomy" id="47428"/>
    <lineage>
        <taxon>Eukaryota</taxon>
        <taxon>Fungi</taxon>
        <taxon>Dikarya</taxon>
        <taxon>Basidiomycota</taxon>
        <taxon>Agaricomycotina</taxon>
        <taxon>Agaricomycetes</taxon>
        <taxon>Agaricomycetidae</taxon>
        <taxon>Agaricales</taxon>
        <taxon>Marasmiineae</taxon>
        <taxon>Physalacriaceae</taxon>
        <taxon>Armillaria</taxon>
    </lineage>
</organism>
<gene>
    <name evidence="2" type="ORF">ARMOST_17269</name>
</gene>
<feature type="region of interest" description="Disordered" evidence="1">
    <location>
        <begin position="75"/>
        <end position="94"/>
    </location>
</feature>
<evidence type="ECO:0000313" key="2">
    <source>
        <dbReference type="EMBL" id="SJL13821.1"/>
    </source>
</evidence>
<name>A0A284RYH5_ARMOS</name>